<name>A0A1I5K4E6_9PSEU</name>
<keyword evidence="1" id="KW-0812">Transmembrane</keyword>
<feature type="transmembrane region" description="Helical" evidence="1">
    <location>
        <begin position="95"/>
        <end position="111"/>
    </location>
</feature>
<dbReference type="EMBL" id="FOWC01000003">
    <property type="protein sequence ID" value="SFO79974.1"/>
    <property type="molecule type" value="Genomic_DNA"/>
</dbReference>
<reference evidence="2 3" key="1">
    <citation type="submission" date="2016-10" db="EMBL/GenBank/DDBJ databases">
        <authorList>
            <person name="de Groot N.N."/>
        </authorList>
    </citation>
    <scope>NUCLEOTIDE SEQUENCE [LARGE SCALE GENOMIC DNA]</scope>
    <source>
        <strain evidence="2 3">DSM 44637</strain>
    </source>
</reference>
<feature type="transmembrane region" description="Helical" evidence="1">
    <location>
        <begin position="369"/>
        <end position="389"/>
    </location>
</feature>
<feature type="transmembrane region" description="Helical" evidence="1">
    <location>
        <begin position="215"/>
        <end position="235"/>
    </location>
</feature>
<gene>
    <name evidence="2" type="ORF">SAMN05421854_10330</name>
</gene>
<evidence type="ECO:0000313" key="2">
    <source>
        <dbReference type="EMBL" id="SFO79974.1"/>
    </source>
</evidence>
<dbReference type="STRING" id="112413.SAMN05421854_10330"/>
<accession>A0A1I5K4E6</accession>
<sequence>MSEQVQNHPAHAVPPWAVRVVRHPGPRPLFERAEAAVPVEAKLAALAVAVAGAVVVPVDRPGIGWMLALLIAAAALLACARLSEAREGKARRWRQAGWALLAIALLAVGALRAAEWLFVLCGLAAAAAASLAVVGKRTVHGVTYDVLAVPLEAFRAVPWLLRRSPRPGRHQGRVLGAALLSGLVLVVFLPLLISADPRFAQFVGDLVPDVRPSSAVQAVLVFAVGFAAMAAVFLISADPLPERENRKTTVGDRLSWTSLLGTLSVLFTAYVGVQATALFGGTDYVLRTDGLTSADYARGGFWQLCACTVLTLGIVAAALRWAPKTTRADRTVLRALLGALTVLSLVVVLSALSRMWTYQQAYGFTVPRLLVEVCEIWLGVVFVLIGATLGTLRANWLPRAAIATAALALLGLAAANPEAAIATANLDRAAQGKPLDVRYLSRFSADVAPVVAQRRPDAACLLRPIAGSLAGDAWPAWNLSRSRAREIVRSQAPCA</sequence>
<protein>
    <submittedName>
        <fullName evidence="2">Uncharacterized protein</fullName>
    </submittedName>
</protein>
<keyword evidence="1" id="KW-1133">Transmembrane helix</keyword>
<proteinExistence type="predicted"/>
<evidence type="ECO:0000256" key="1">
    <source>
        <dbReference type="SAM" id="Phobius"/>
    </source>
</evidence>
<dbReference type="Proteomes" id="UP000199137">
    <property type="component" value="Unassembled WGS sequence"/>
</dbReference>
<dbReference type="AlphaFoldDB" id="A0A1I5K4E6"/>
<feature type="transmembrane region" description="Helical" evidence="1">
    <location>
        <begin position="256"/>
        <end position="280"/>
    </location>
</feature>
<feature type="transmembrane region" description="Helical" evidence="1">
    <location>
        <begin position="300"/>
        <end position="319"/>
    </location>
</feature>
<dbReference type="RefSeq" id="WP_093573477.1">
    <property type="nucleotide sequence ID" value="NZ_FOWC01000003.1"/>
</dbReference>
<dbReference type="InterPro" id="IPR025291">
    <property type="entry name" value="DUF4153"/>
</dbReference>
<feature type="transmembrane region" description="Helical" evidence="1">
    <location>
        <begin position="331"/>
        <end position="349"/>
    </location>
</feature>
<keyword evidence="1" id="KW-0472">Membrane</keyword>
<evidence type="ECO:0000313" key="3">
    <source>
        <dbReference type="Proteomes" id="UP000199137"/>
    </source>
</evidence>
<dbReference type="OrthoDB" id="9767931at2"/>
<feature type="transmembrane region" description="Helical" evidence="1">
    <location>
        <begin position="174"/>
        <end position="195"/>
    </location>
</feature>
<feature type="transmembrane region" description="Helical" evidence="1">
    <location>
        <begin position="62"/>
        <end position="83"/>
    </location>
</feature>
<organism evidence="2 3">
    <name type="scientific">Amycolatopsis rubida</name>
    <dbReference type="NCBI Taxonomy" id="112413"/>
    <lineage>
        <taxon>Bacteria</taxon>
        <taxon>Bacillati</taxon>
        <taxon>Actinomycetota</taxon>
        <taxon>Actinomycetes</taxon>
        <taxon>Pseudonocardiales</taxon>
        <taxon>Pseudonocardiaceae</taxon>
        <taxon>Amycolatopsis</taxon>
    </lineage>
</organism>
<feature type="transmembrane region" description="Helical" evidence="1">
    <location>
        <begin position="117"/>
        <end position="134"/>
    </location>
</feature>
<dbReference type="Pfam" id="PF13687">
    <property type="entry name" value="DUF4153"/>
    <property type="match status" value="1"/>
</dbReference>